<feature type="compositionally biased region" description="Basic and acidic residues" evidence="1">
    <location>
        <begin position="52"/>
        <end position="81"/>
    </location>
</feature>
<reference evidence="2" key="1">
    <citation type="submission" date="2021-09" db="EMBL/GenBank/DDBJ databases">
        <authorList>
            <consortium name="AG Swart"/>
            <person name="Singh M."/>
            <person name="Singh A."/>
            <person name="Seah K."/>
            <person name="Emmerich C."/>
        </authorList>
    </citation>
    <scope>NUCLEOTIDE SEQUENCE</scope>
    <source>
        <strain evidence="2">ATCC30299</strain>
    </source>
</reference>
<evidence type="ECO:0000313" key="3">
    <source>
        <dbReference type="Proteomes" id="UP001162131"/>
    </source>
</evidence>
<gene>
    <name evidence="2" type="ORF">BSTOLATCC_MIC3959</name>
</gene>
<evidence type="ECO:0000313" key="2">
    <source>
        <dbReference type="EMBL" id="CAG9311673.1"/>
    </source>
</evidence>
<evidence type="ECO:0000256" key="1">
    <source>
        <dbReference type="SAM" id="MobiDB-lite"/>
    </source>
</evidence>
<dbReference type="PANTHER" id="PTHR16537:SF1">
    <property type="entry name" value="PROTEIN ZNRD2"/>
    <property type="match status" value="1"/>
</dbReference>
<dbReference type="Proteomes" id="UP001162131">
    <property type="component" value="Unassembled WGS sequence"/>
</dbReference>
<protein>
    <submittedName>
        <fullName evidence="2">Uncharacterized protein</fullName>
    </submittedName>
</protein>
<name>A0AAU9I8S9_9CILI</name>
<dbReference type="PANTHER" id="PTHR16537">
    <property type="entry name" value="SJOEGREN SYNDROME/SCLERODERMA AUTOANTIGEN 1"/>
    <property type="match status" value="1"/>
</dbReference>
<dbReference type="InterPro" id="IPR051888">
    <property type="entry name" value="UPF0148_domain"/>
</dbReference>
<keyword evidence="3" id="KW-1185">Reference proteome</keyword>
<accession>A0AAU9I8S9</accession>
<dbReference type="EMBL" id="CAJZBQ010000004">
    <property type="protein sequence ID" value="CAG9311673.1"/>
    <property type="molecule type" value="Genomic_DNA"/>
</dbReference>
<dbReference type="AlphaFoldDB" id="A0AAU9I8S9"/>
<sequence>MSSDDVGVRLSQKLLQGWCMLNKNCEECYTPIMKKDNKEYCCGCQRFLEEEKKSEPTQVIEKPEISHKNDTHNQEDNKTPEITDSTSIYHDFPDIKTVRENIFNKMLELSNHLPRIKDYSEISKLLKMISDCDSLLRQLK</sequence>
<dbReference type="Pfam" id="PF06677">
    <property type="entry name" value="Auto_anti-p27"/>
    <property type="match status" value="1"/>
</dbReference>
<proteinExistence type="predicted"/>
<dbReference type="InterPro" id="IPR009563">
    <property type="entry name" value="SSSCA1"/>
</dbReference>
<feature type="region of interest" description="Disordered" evidence="1">
    <location>
        <begin position="52"/>
        <end position="85"/>
    </location>
</feature>
<organism evidence="2 3">
    <name type="scientific">Blepharisma stoltei</name>
    <dbReference type="NCBI Taxonomy" id="1481888"/>
    <lineage>
        <taxon>Eukaryota</taxon>
        <taxon>Sar</taxon>
        <taxon>Alveolata</taxon>
        <taxon>Ciliophora</taxon>
        <taxon>Postciliodesmatophora</taxon>
        <taxon>Heterotrichea</taxon>
        <taxon>Heterotrichida</taxon>
        <taxon>Blepharismidae</taxon>
        <taxon>Blepharisma</taxon>
    </lineage>
</organism>
<comment type="caution">
    <text evidence="2">The sequence shown here is derived from an EMBL/GenBank/DDBJ whole genome shotgun (WGS) entry which is preliminary data.</text>
</comment>